<organism evidence="1 2">
    <name type="scientific">Stieleria varia</name>
    <dbReference type="NCBI Taxonomy" id="2528005"/>
    <lineage>
        <taxon>Bacteria</taxon>
        <taxon>Pseudomonadati</taxon>
        <taxon>Planctomycetota</taxon>
        <taxon>Planctomycetia</taxon>
        <taxon>Pirellulales</taxon>
        <taxon>Pirellulaceae</taxon>
        <taxon>Stieleria</taxon>
    </lineage>
</organism>
<comment type="caution">
    <text evidence="1">The sequence shown here is derived from an EMBL/GenBank/DDBJ whole genome shotgun (WGS) entry which is preliminary data.</text>
</comment>
<sequence>MNQPPRDSVRFSACNQEPDAMPCRLMNNPAAHASRLTAFGGVYRSGRPNDQ</sequence>
<reference evidence="1 2" key="1">
    <citation type="submission" date="2019-02" db="EMBL/GenBank/DDBJ databases">
        <title>Deep-cultivation of Planctomycetes and their phenomic and genomic characterization uncovers novel biology.</title>
        <authorList>
            <person name="Wiegand S."/>
            <person name="Jogler M."/>
            <person name="Boedeker C."/>
            <person name="Pinto D."/>
            <person name="Vollmers J."/>
            <person name="Rivas-Marin E."/>
            <person name="Kohn T."/>
            <person name="Peeters S.H."/>
            <person name="Heuer A."/>
            <person name="Rast P."/>
            <person name="Oberbeckmann S."/>
            <person name="Bunk B."/>
            <person name="Jeske O."/>
            <person name="Meyerdierks A."/>
            <person name="Storesund J.E."/>
            <person name="Kallscheuer N."/>
            <person name="Luecker S."/>
            <person name="Lage O.M."/>
            <person name="Pohl T."/>
            <person name="Merkel B.J."/>
            <person name="Hornburger P."/>
            <person name="Mueller R.-W."/>
            <person name="Bruemmer F."/>
            <person name="Labrenz M."/>
            <person name="Spormann A.M."/>
            <person name="Op Den Camp H."/>
            <person name="Overmann J."/>
            <person name="Amann R."/>
            <person name="Jetten M.S.M."/>
            <person name="Mascher T."/>
            <person name="Medema M.H."/>
            <person name="Devos D.P."/>
            <person name="Kaster A.-K."/>
            <person name="Ovreas L."/>
            <person name="Rohde M."/>
            <person name="Galperin M.Y."/>
            <person name="Jogler C."/>
        </authorList>
    </citation>
    <scope>NUCLEOTIDE SEQUENCE [LARGE SCALE GENOMIC DNA]</scope>
    <source>
        <strain evidence="1 2">Pla52n</strain>
    </source>
</reference>
<evidence type="ECO:0000313" key="2">
    <source>
        <dbReference type="Proteomes" id="UP000320176"/>
    </source>
</evidence>
<dbReference type="Proteomes" id="UP000320176">
    <property type="component" value="Unassembled WGS sequence"/>
</dbReference>
<proteinExistence type="predicted"/>
<gene>
    <name evidence="1" type="ORF">Pla52n_13990</name>
</gene>
<evidence type="ECO:0000313" key="1">
    <source>
        <dbReference type="EMBL" id="TWU05684.1"/>
    </source>
</evidence>
<accession>A0A5C6B5D2</accession>
<keyword evidence="2" id="KW-1185">Reference proteome</keyword>
<protein>
    <submittedName>
        <fullName evidence="1">Uncharacterized protein</fullName>
    </submittedName>
</protein>
<dbReference type="AlphaFoldDB" id="A0A5C6B5D2"/>
<dbReference type="EMBL" id="SJPN01000002">
    <property type="protein sequence ID" value="TWU05684.1"/>
    <property type="molecule type" value="Genomic_DNA"/>
</dbReference>
<name>A0A5C6B5D2_9BACT</name>